<keyword evidence="6" id="KW-0597">Phosphoprotein</keyword>
<name>A0A8H3TXN9_9TREE</name>
<dbReference type="CDD" id="cd17657">
    <property type="entry name" value="CDC14_N"/>
    <property type="match status" value="1"/>
</dbReference>
<dbReference type="Gene3D" id="3.90.190.10">
    <property type="entry name" value="Protein tyrosine phosphatase superfamily"/>
    <property type="match status" value="2"/>
</dbReference>
<proteinExistence type="inferred from homology"/>
<sequence>MPLRPLPNPAAVFRSRILFTTLAPTSVPRKTSISYPLTVKGRTRHVPLWESNYHHPQAEDVPLALVTIDGVLGYSPFAHDHGPLNIAHVHHLATLLCVIFEDPRNKGRAICLYSSLDERLKSAAACLLATYLILVEEQTPWDTYLPLSEFSFIPFRDAAQGESDHGIGIQDVLWGVWKARTYGLVACDEDFDVEAYEWWEQPENGDLNTIGPFIPFASPVDKQYPKRQRAVTTEKPLGNVIEYFKEEEVQLVVRLNEKLYDGAIFEEQGMKHVEMHFPDGSNPPERYVREFISLADQTIARGGKVAVHCKAGLGRTGVLIGAYLIYKYGFAPQEVIAFMRLIRPGMVVGPQQAFMNMNFATWIRWSAVDEMNCLRRTTVFGAESTAVNTIGNDGKEDKGVKGVFKENHAAVLAIKQEIVPFETASKILATPSRAQERRDAQMIVTRTPGQPRKTPLGKTVVPPDTDMDSTEGVAPLTARLFSKPDPLSPAKPRMRLETIFDPPSATINPQRLFSSPSVQQTPGLKLTRKANEESPVRQTKRRARATPGRVITRTKSAVAEGGINSGIQSQKTPKTSISRIPMMLGSVKSGRTVDRSKFLGGVEASPSVEDDVFGSPLA</sequence>
<evidence type="ECO:0000256" key="1">
    <source>
        <dbReference type="ARBA" id="ARBA00004123"/>
    </source>
</evidence>
<dbReference type="InterPro" id="IPR029021">
    <property type="entry name" value="Prot-tyrosine_phosphatase-like"/>
</dbReference>
<dbReference type="FunFam" id="3.90.190.10:FF:000038">
    <property type="entry name" value="Tyrosine-protein phosphatase CDC14"/>
    <property type="match status" value="1"/>
</dbReference>
<evidence type="ECO:0000256" key="11">
    <source>
        <dbReference type="ARBA" id="ARBA00023254"/>
    </source>
</evidence>
<dbReference type="Proteomes" id="UP000620104">
    <property type="component" value="Unassembled WGS sequence"/>
</dbReference>
<dbReference type="GO" id="GO:0005737">
    <property type="term" value="C:cytoplasm"/>
    <property type="evidence" value="ECO:0007669"/>
    <property type="project" value="UniProtKB-SubCell"/>
</dbReference>
<comment type="caution">
    <text evidence="16">The sequence shown here is derived from an EMBL/GenBank/DDBJ whole genome shotgun (WGS) entry which is preliminary data.</text>
</comment>
<dbReference type="InterPro" id="IPR003595">
    <property type="entry name" value="Tyr_Pase_cat"/>
</dbReference>
<protein>
    <recommendedName>
        <fullName evidence="4">protein-tyrosine-phosphatase</fullName>
        <ecNumber evidence="4">3.1.3.48</ecNumber>
    </recommendedName>
</protein>
<evidence type="ECO:0000313" key="16">
    <source>
        <dbReference type="EMBL" id="GHJ89491.1"/>
    </source>
</evidence>
<accession>A0A8H3TXN9</accession>
<keyword evidence="11" id="KW-0469">Meiosis</keyword>
<keyword evidence="8" id="KW-0498">Mitosis</keyword>
<evidence type="ECO:0000256" key="12">
    <source>
        <dbReference type="ARBA" id="ARBA00023306"/>
    </source>
</evidence>
<comment type="subcellular location">
    <subcellularLocation>
        <location evidence="2">Cytoplasm</location>
    </subcellularLocation>
    <subcellularLocation>
        <location evidence="1">Nucleus</location>
    </subcellularLocation>
</comment>
<evidence type="ECO:0000256" key="2">
    <source>
        <dbReference type="ARBA" id="ARBA00004496"/>
    </source>
</evidence>
<gene>
    <name evidence="16" type="ORF">NliqN6_5893</name>
</gene>
<dbReference type="GO" id="GO:0051321">
    <property type="term" value="P:meiotic cell cycle"/>
    <property type="evidence" value="ECO:0007669"/>
    <property type="project" value="UniProtKB-KW"/>
</dbReference>
<evidence type="ECO:0000256" key="7">
    <source>
        <dbReference type="ARBA" id="ARBA00022618"/>
    </source>
</evidence>
<dbReference type="EMBL" id="BLZA01000043">
    <property type="protein sequence ID" value="GHJ89491.1"/>
    <property type="molecule type" value="Genomic_DNA"/>
</dbReference>
<keyword evidence="9" id="KW-0378">Hydrolase</keyword>
<keyword evidence="10" id="KW-0539">Nucleus</keyword>
<organism evidence="16 17">
    <name type="scientific">Naganishia liquefaciens</name>
    <dbReference type="NCBI Taxonomy" id="104408"/>
    <lineage>
        <taxon>Eukaryota</taxon>
        <taxon>Fungi</taxon>
        <taxon>Dikarya</taxon>
        <taxon>Basidiomycota</taxon>
        <taxon>Agaricomycotina</taxon>
        <taxon>Tremellomycetes</taxon>
        <taxon>Filobasidiales</taxon>
        <taxon>Filobasidiaceae</taxon>
        <taxon>Naganishia</taxon>
    </lineage>
</organism>
<evidence type="ECO:0000259" key="15">
    <source>
        <dbReference type="PROSITE" id="PS50056"/>
    </source>
</evidence>
<dbReference type="Pfam" id="PF14671">
    <property type="entry name" value="DSPn"/>
    <property type="match status" value="1"/>
</dbReference>
<feature type="domain" description="Tyrosine-protein phosphatase" evidence="14">
    <location>
        <begin position="218"/>
        <end position="367"/>
    </location>
</feature>
<dbReference type="GO" id="GO:0033554">
    <property type="term" value="P:cellular response to stress"/>
    <property type="evidence" value="ECO:0007669"/>
    <property type="project" value="UniProtKB-ARBA"/>
</dbReference>
<dbReference type="InterPro" id="IPR020422">
    <property type="entry name" value="TYR_PHOSPHATASE_DUAL_dom"/>
</dbReference>
<evidence type="ECO:0000256" key="3">
    <source>
        <dbReference type="ARBA" id="ARBA00007315"/>
    </source>
</evidence>
<evidence type="ECO:0000256" key="4">
    <source>
        <dbReference type="ARBA" id="ARBA00013064"/>
    </source>
</evidence>
<dbReference type="OrthoDB" id="5632at2759"/>
<dbReference type="EC" id="3.1.3.48" evidence="4"/>
<dbReference type="GO" id="GO:0005816">
    <property type="term" value="C:spindle pole body"/>
    <property type="evidence" value="ECO:0007669"/>
    <property type="project" value="UniProtKB-ARBA"/>
</dbReference>
<keyword evidence="7" id="KW-0132">Cell division</keyword>
<evidence type="ECO:0000256" key="13">
    <source>
        <dbReference type="SAM" id="MobiDB-lite"/>
    </source>
</evidence>
<evidence type="ECO:0000313" key="17">
    <source>
        <dbReference type="Proteomes" id="UP000620104"/>
    </source>
</evidence>
<dbReference type="GO" id="GO:0005730">
    <property type="term" value="C:nucleolus"/>
    <property type="evidence" value="ECO:0007669"/>
    <property type="project" value="UniProtKB-ARBA"/>
</dbReference>
<dbReference type="Pfam" id="PF22785">
    <property type="entry name" value="Tc-R-P"/>
    <property type="match status" value="1"/>
</dbReference>
<evidence type="ECO:0000256" key="8">
    <source>
        <dbReference type="ARBA" id="ARBA00022776"/>
    </source>
</evidence>
<keyword evidence="5" id="KW-0963">Cytoplasm</keyword>
<comment type="similarity">
    <text evidence="3">Belongs to the protein-tyrosine phosphatase family. Non-receptor class CDC14 subfamily.</text>
</comment>
<reference evidence="16" key="1">
    <citation type="submission" date="2020-07" db="EMBL/GenBank/DDBJ databases">
        <title>Draft Genome Sequence of a Deep-Sea Yeast, Naganishia (Cryptococcus) liquefaciens strain N6.</title>
        <authorList>
            <person name="Han Y.W."/>
            <person name="Kajitani R."/>
            <person name="Morimoto H."/>
            <person name="Parhat M."/>
            <person name="Tsubouchi H."/>
            <person name="Bakenova O."/>
            <person name="Ogata M."/>
            <person name="Argunhan B."/>
            <person name="Aoki R."/>
            <person name="Kajiwara S."/>
            <person name="Itoh T."/>
            <person name="Iwasaki H."/>
        </authorList>
    </citation>
    <scope>NUCLEOTIDE SEQUENCE</scope>
    <source>
        <strain evidence="16">N6</strain>
    </source>
</reference>
<dbReference type="PROSITE" id="PS50056">
    <property type="entry name" value="TYR_PHOSPHATASE_2"/>
    <property type="match status" value="1"/>
</dbReference>
<dbReference type="InterPro" id="IPR029260">
    <property type="entry name" value="DSPn"/>
</dbReference>
<keyword evidence="12" id="KW-0131">Cell cycle</keyword>
<dbReference type="GO" id="GO:0004725">
    <property type="term" value="F:protein tyrosine phosphatase activity"/>
    <property type="evidence" value="ECO:0007669"/>
    <property type="project" value="UniProtKB-EC"/>
</dbReference>
<evidence type="ECO:0000256" key="6">
    <source>
        <dbReference type="ARBA" id="ARBA00022553"/>
    </source>
</evidence>
<dbReference type="GO" id="GO:0007096">
    <property type="term" value="P:regulation of exit from mitosis"/>
    <property type="evidence" value="ECO:0007669"/>
    <property type="project" value="UniProtKB-ARBA"/>
</dbReference>
<dbReference type="PROSITE" id="PS00383">
    <property type="entry name" value="TYR_PHOSPHATASE_1"/>
    <property type="match status" value="1"/>
</dbReference>
<evidence type="ECO:0000256" key="5">
    <source>
        <dbReference type="ARBA" id="ARBA00022490"/>
    </source>
</evidence>
<dbReference type="SMART" id="SM00404">
    <property type="entry name" value="PTPc_motif"/>
    <property type="match status" value="1"/>
</dbReference>
<feature type="region of interest" description="Disordered" evidence="13">
    <location>
        <begin position="599"/>
        <end position="618"/>
    </location>
</feature>
<evidence type="ECO:0000256" key="9">
    <source>
        <dbReference type="ARBA" id="ARBA00022801"/>
    </source>
</evidence>
<dbReference type="InterPro" id="IPR016130">
    <property type="entry name" value="Tyr_Pase_AS"/>
</dbReference>
<feature type="compositionally biased region" description="Polar residues" evidence="13">
    <location>
        <begin position="505"/>
        <end position="522"/>
    </location>
</feature>
<evidence type="ECO:0000259" key="14">
    <source>
        <dbReference type="PROSITE" id="PS50054"/>
    </source>
</evidence>
<dbReference type="GO" id="GO:0051301">
    <property type="term" value="P:cell division"/>
    <property type="evidence" value="ECO:0007669"/>
    <property type="project" value="UniProtKB-KW"/>
</dbReference>
<dbReference type="InterPro" id="IPR050561">
    <property type="entry name" value="PTP"/>
</dbReference>
<feature type="domain" description="Tyrosine specific protein phosphatases" evidence="15">
    <location>
        <begin position="289"/>
        <end position="354"/>
    </location>
</feature>
<feature type="region of interest" description="Disordered" evidence="13">
    <location>
        <begin position="447"/>
        <end position="467"/>
    </location>
</feature>
<dbReference type="SUPFAM" id="SSF52799">
    <property type="entry name" value="(Phosphotyrosine protein) phosphatases II"/>
    <property type="match status" value="2"/>
</dbReference>
<feature type="region of interest" description="Disordered" evidence="13">
    <location>
        <begin position="505"/>
        <end position="549"/>
    </location>
</feature>
<dbReference type="AlphaFoldDB" id="A0A8H3TXN9"/>
<keyword evidence="17" id="KW-1185">Reference proteome</keyword>
<dbReference type="GO" id="GO:0032954">
    <property type="term" value="P:regulation of cytokinetic process"/>
    <property type="evidence" value="ECO:0007669"/>
    <property type="project" value="UniProtKB-ARBA"/>
</dbReference>
<dbReference type="GO" id="GO:0000278">
    <property type="term" value="P:mitotic cell cycle"/>
    <property type="evidence" value="ECO:0007669"/>
    <property type="project" value="UniProtKB-ARBA"/>
</dbReference>
<evidence type="ECO:0000256" key="10">
    <source>
        <dbReference type="ARBA" id="ARBA00023242"/>
    </source>
</evidence>
<dbReference type="SMART" id="SM00195">
    <property type="entry name" value="DSPc"/>
    <property type="match status" value="1"/>
</dbReference>
<dbReference type="PANTHER" id="PTHR23339">
    <property type="entry name" value="TYROSINE SPECIFIC PROTEIN PHOSPHATASE AND DUAL SPECIFICITY PROTEIN PHOSPHATASE"/>
    <property type="match status" value="1"/>
</dbReference>
<dbReference type="PROSITE" id="PS50054">
    <property type="entry name" value="TYR_PHOSPHATASE_DUAL"/>
    <property type="match status" value="1"/>
</dbReference>
<dbReference type="InterPro" id="IPR000387">
    <property type="entry name" value="Tyr_Pase_dom"/>
</dbReference>